<dbReference type="EMBL" id="JANPWB010000001">
    <property type="protein sequence ID" value="KAJ1216266.1"/>
    <property type="molecule type" value="Genomic_DNA"/>
</dbReference>
<dbReference type="Gene3D" id="3.30.70.1820">
    <property type="entry name" value="L1 transposable element, RRM domain"/>
    <property type="match status" value="1"/>
</dbReference>
<organism evidence="1 2">
    <name type="scientific">Pleurodeles waltl</name>
    <name type="common">Iberian ribbed newt</name>
    <dbReference type="NCBI Taxonomy" id="8319"/>
    <lineage>
        <taxon>Eukaryota</taxon>
        <taxon>Metazoa</taxon>
        <taxon>Chordata</taxon>
        <taxon>Craniata</taxon>
        <taxon>Vertebrata</taxon>
        <taxon>Euteleostomi</taxon>
        <taxon>Amphibia</taxon>
        <taxon>Batrachia</taxon>
        <taxon>Caudata</taxon>
        <taxon>Salamandroidea</taxon>
        <taxon>Salamandridae</taxon>
        <taxon>Pleurodelinae</taxon>
        <taxon>Pleurodeles</taxon>
    </lineage>
</organism>
<accession>A0AAV7WTX8</accession>
<name>A0AAV7WTX8_PLEWA</name>
<evidence type="ECO:0000313" key="1">
    <source>
        <dbReference type="EMBL" id="KAJ1216266.1"/>
    </source>
</evidence>
<dbReference type="InterPro" id="IPR004244">
    <property type="entry name" value="Transposase_22"/>
</dbReference>
<dbReference type="AlphaFoldDB" id="A0AAV7WTX8"/>
<evidence type="ECO:0000313" key="2">
    <source>
        <dbReference type="Proteomes" id="UP001066276"/>
    </source>
</evidence>
<protein>
    <submittedName>
        <fullName evidence="1">Uncharacterized protein</fullName>
    </submittedName>
</protein>
<proteinExistence type="predicted"/>
<dbReference type="Proteomes" id="UP001066276">
    <property type="component" value="Chromosome 1_1"/>
</dbReference>
<sequence length="281" mass="31657">MPGVRSSNKNSGKPLRQLLFSEALLQMKRPLPTSAALPPAKHHVMADSALEPTSDRILQEILAVGRRLEGMDGAMASLTAETKSTRMDIASFQTHVPGLEQGMTTVEAQAASFQDRDQALLFLCSKLTYLEDRRRRDNVRFLGFPENIEGEDIHIFLQEALPKLTGITFDPPLKFQRAHRLGSRRPDTDTYPRPIIACLLRHTQARQLIQRARTQGPCQLDGHSIRMSADFSKETSERRRAFLALCPRLRQIEAILLRSLDHTMQGMLSVSLVHMAYLSAY</sequence>
<reference evidence="1" key="1">
    <citation type="journal article" date="2022" name="bioRxiv">
        <title>Sequencing and chromosome-scale assembly of the giantPleurodeles waltlgenome.</title>
        <authorList>
            <person name="Brown T."/>
            <person name="Elewa A."/>
            <person name="Iarovenko S."/>
            <person name="Subramanian E."/>
            <person name="Araus A.J."/>
            <person name="Petzold A."/>
            <person name="Susuki M."/>
            <person name="Suzuki K.-i.T."/>
            <person name="Hayashi T."/>
            <person name="Toyoda A."/>
            <person name="Oliveira C."/>
            <person name="Osipova E."/>
            <person name="Leigh N.D."/>
            <person name="Simon A."/>
            <person name="Yun M.H."/>
        </authorList>
    </citation>
    <scope>NUCLEOTIDE SEQUENCE</scope>
    <source>
        <strain evidence="1">20211129_DDA</strain>
        <tissue evidence="1">Liver</tissue>
    </source>
</reference>
<dbReference type="PANTHER" id="PTHR11505">
    <property type="entry name" value="L1 TRANSPOSABLE ELEMENT-RELATED"/>
    <property type="match status" value="1"/>
</dbReference>
<keyword evidence="2" id="KW-1185">Reference proteome</keyword>
<comment type="caution">
    <text evidence="1">The sequence shown here is derived from an EMBL/GenBank/DDBJ whole genome shotgun (WGS) entry which is preliminary data.</text>
</comment>
<gene>
    <name evidence="1" type="ORF">NDU88_003870</name>
</gene>